<evidence type="ECO:0000313" key="2">
    <source>
        <dbReference type="EMBL" id="OCK78087.1"/>
    </source>
</evidence>
<organism evidence="2 3">
    <name type="scientific">Lepidopterella palustris CBS 459.81</name>
    <dbReference type="NCBI Taxonomy" id="1314670"/>
    <lineage>
        <taxon>Eukaryota</taxon>
        <taxon>Fungi</taxon>
        <taxon>Dikarya</taxon>
        <taxon>Ascomycota</taxon>
        <taxon>Pezizomycotina</taxon>
        <taxon>Dothideomycetes</taxon>
        <taxon>Pleosporomycetidae</taxon>
        <taxon>Mytilinidiales</taxon>
        <taxon>Argynnaceae</taxon>
        <taxon>Lepidopterella</taxon>
    </lineage>
</organism>
<name>A0A8E2E677_9PEZI</name>
<dbReference type="Pfam" id="PF06985">
    <property type="entry name" value="HET"/>
    <property type="match status" value="1"/>
</dbReference>
<dbReference type="EMBL" id="KV745081">
    <property type="protein sequence ID" value="OCK78087.1"/>
    <property type="molecule type" value="Genomic_DNA"/>
</dbReference>
<protein>
    <recommendedName>
        <fullName evidence="1">Heterokaryon incompatibility domain-containing protein</fullName>
    </recommendedName>
</protein>
<keyword evidence="3" id="KW-1185">Reference proteome</keyword>
<dbReference type="InterPro" id="IPR010730">
    <property type="entry name" value="HET"/>
</dbReference>
<feature type="domain" description="Heterokaryon incompatibility" evidence="1">
    <location>
        <begin position="15"/>
        <end position="162"/>
    </location>
</feature>
<feature type="non-terminal residue" evidence="2">
    <location>
        <position position="162"/>
    </location>
</feature>
<evidence type="ECO:0000259" key="1">
    <source>
        <dbReference type="Pfam" id="PF06985"/>
    </source>
</evidence>
<proteinExistence type="predicted"/>
<gene>
    <name evidence="2" type="ORF">K432DRAFT_253193</name>
</gene>
<sequence>MCEIIEVSLDDLPPFEALSYTWGGQEPDIPLSINGKDLKVTPNAEEFLFYQRSIFGPRYFWIDAICINQDCGDKEGQLPHMTEIYKKASRVLVWLGPPQSIWQARGLDMAIQISEFCRIVGDVTTPGGDLIFNGLLNEEFAFEALGALFRHGWFERMWVIQE</sequence>
<dbReference type="PANTHER" id="PTHR24148:SF64">
    <property type="entry name" value="HETEROKARYON INCOMPATIBILITY DOMAIN-CONTAINING PROTEIN"/>
    <property type="match status" value="1"/>
</dbReference>
<dbReference type="PANTHER" id="PTHR24148">
    <property type="entry name" value="ANKYRIN REPEAT DOMAIN-CONTAINING PROTEIN 39 HOMOLOG-RELATED"/>
    <property type="match status" value="1"/>
</dbReference>
<dbReference type="AlphaFoldDB" id="A0A8E2E677"/>
<accession>A0A8E2E677</accession>
<dbReference type="Proteomes" id="UP000250266">
    <property type="component" value="Unassembled WGS sequence"/>
</dbReference>
<evidence type="ECO:0000313" key="3">
    <source>
        <dbReference type="Proteomes" id="UP000250266"/>
    </source>
</evidence>
<dbReference type="OrthoDB" id="3773119at2759"/>
<dbReference type="InterPro" id="IPR052895">
    <property type="entry name" value="HetReg/Transcr_Mod"/>
</dbReference>
<reference evidence="2 3" key="1">
    <citation type="journal article" date="2016" name="Nat. Commun.">
        <title>Ectomycorrhizal ecology is imprinted in the genome of the dominant symbiotic fungus Cenococcum geophilum.</title>
        <authorList>
            <consortium name="DOE Joint Genome Institute"/>
            <person name="Peter M."/>
            <person name="Kohler A."/>
            <person name="Ohm R.A."/>
            <person name="Kuo A."/>
            <person name="Krutzmann J."/>
            <person name="Morin E."/>
            <person name="Arend M."/>
            <person name="Barry K.W."/>
            <person name="Binder M."/>
            <person name="Choi C."/>
            <person name="Clum A."/>
            <person name="Copeland A."/>
            <person name="Grisel N."/>
            <person name="Haridas S."/>
            <person name="Kipfer T."/>
            <person name="LaButti K."/>
            <person name="Lindquist E."/>
            <person name="Lipzen A."/>
            <person name="Maire R."/>
            <person name="Meier B."/>
            <person name="Mihaltcheva S."/>
            <person name="Molinier V."/>
            <person name="Murat C."/>
            <person name="Poggeler S."/>
            <person name="Quandt C.A."/>
            <person name="Sperisen C."/>
            <person name="Tritt A."/>
            <person name="Tisserant E."/>
            <person name="Crous P.W."/>
            <person name="Henrissat B."/>
            <person name="Nehls U."/>
            <person name="Egli S."/>
            <person name="Spatafora J.W."/>
            <person name="Grigoriev I.V."/>
            <person name="Martin F.M."/>
        </authorList>
    </citation>
    <scope>NUCLEOTIDE SEQUENCE [LARGE SCALE GENOMIC DNA]</scope>
    <source>
        <strain evidence="2 3">CBS 459.81</strain>
    </source>
</reference>